<keyword evidence="2" id="KW-1185">Reference proteome</keyword>
<protein>
    <submittedName>
        <fullName evidence="1">Uncharacterized protein</fullName>
    </submittedName>
</protein>
<gene>
    <name evidence="1" type="ORF">BpHYR1_006498</name>
</gene>
<organism evidence="1 2">
    <name type="scientific">Brachionus plicatilis</name>
    <name type="common">Marine rotifer</name>
    <name type="synonym">Brachionus muelleri</name>
    <dbReference type="NCBI Taxonomy" id="10195"/>
    <lineage>
        <taxon>Eukaryota</taxon>
        <taxon>Metazoa</taxon>
        <taxon>Spiralia</taxon>
        <taxon>Gnathifera</taxon>
        <taxon>Rotifera</taxon>
        <taxon>Eurotatoria</taxon>
        <taxon>Monogononta</taxon>
        <taxon>Pseudotrocha</taxon>
        <taxon>Ploima</taxon>
        <taxon>Brachionidae</taxon>
        <taxon>Brachionus</taxon>
    </lineage>
</organism>
<reference evidence="1 2" key="1">
    <citation type="journal article" date="2018" name="Sci. Rep.">
        <title>Genomic signatures of local adaptation to the degree of environmental predictability in rotifers.</title>
        <authorList>
            <person name="Franch-Gras L."/>
            <person name="Hahn C."/>
            <person name="Garcia-Roger E.M."/>
            <person name="Carmona M.J."/>
            <person name="Serra M."/>
            <person name="Gomez A."/>
        </authorList>
    </citation>
    <scope>NUCLEOTIDE SEQUENCE [LARGE SCALE GENOMIC DNA]</scope>
    <source>
        <strain evidence="1">HYR1</strain>
    </source>
</reference>
<evidence type="ECO:0000313" key="2">
    <source>
        <dbReference type="Proteomes" id="UP000276133"/>
    </source>
</evidence>
<proteinExistence type="predicted"/>
<evidence type="ECO:0000313" key="1">
    <source>
        <dbReference type="EMBL" id="RNA36738.1"/>
    </source>
</evidence>
<name>A0A3M7SMH8_BRAPC</name>
<dbReference type="Proteomes" id="UP000276133">
    <property type="component" value="Unassembled WGS sequence"/>
</dbReference>
<dbReference type="EMBL" id="REGN01001134">
    <property type="protein sequence ID" value="RNA36738.1"/>
    <property type="molecule type" value="Genomic_DNA"/>
</dbReference>
<accession>A0A3M7SMH8</accession>
<sequence>MLFRMIYFDYCFNPDSKKKLIKLKIVLLSAHKMMTDFRIFCNNFSYFCNFPLIAQCDTRQTYLKRWSTRRSPPQTSRQKIIKCLEIN</sequence>
<dbReference type="AlphaFoldDB" id="A0A3M7SMH8"/>
<comment type="caution">
    <text evidence="1">The sequence shown here is derived from an EMBL/GenBank/DDBJ whole genome shotgun (WGS) entry which is preliminary data.</text>
</comment>